<proteinExistence type="predicted"/>
<reference evidence="1" key="2">
    <citation type="journal article" date="2018" name="Nat. Commun.">
        <title>Tailed giant Tupanvirus possesses the most complete translational apparatus of the known virosphere.</title>
        <authorList>
            <person name="Abrahao J."/>
            <person name="Silva L."/>
            <person name="Silva L.S."/>
            <person name="Khalil J.Y.B."/>
            <person name="Rodrigues R."/>
            <person name="Arantes T."/>
            <person name="Assis F."/>
            <person name="Boratto P."/>
            <person name="Andrade M."/>
            <person name="Kroon E.G."/>
            <person name="Ribeiro B."/>
            <person name="Bergier I."/>
            <person name="Seligmann H."/>
            <person name="Ghigo E."/>
            <person name="Colson P."/>
            <person name="Levasseur A."/>
            <person name="Kroemer G."/>
            <person name="Raoult D."/>
            <person name="La Scola B."/>
        </authorList>
    </citation>
    <scope>NUCLEOTIDE SEQUENCE [LARGE SCALE GENOMIC DNA]</scope>
    <source>
        <strain evidence="1">Deep ocean</strain>
    </source>
</reference>
<protein>
    <submittedName>
        <fullName evidence="1">Uncharacterized protein</fullName>
    </submittedName>
</protein>
<dbReference type="EMBL" id="MF405918">
    <property type="protein sequence ID" value="QKU34475.1"/>
    <property type="molecule type" value="Genomic_DNA"/>
</dbReference>
<name>A0A6N1NHD7_9VIRU</name>
<sequence length="126" mass="14312">MSLVDNILELTTKMSLYLISHSVDELFEDGSDFVRLPTIVSVLTDGGRLGQDDKLALGNYVKSYLLDMPKYTAFEWKKVSIDIPVFEHGIKKTKTIMIIKYTKDHVPDLTIAIAKYLATKQPNIIY</sequence>
<accession>A0A6N1NHD7</accession>
<dbReference type="RefSeq" id="YP_010781108.1">
    <property type="nucleotide sequence ID" value="NC_075038.1"/>
</dbReference>
<organism evidence="1">
    <name type="scientific">Tupanvirus deep ocean</name>
    <dbReference type="NCBI Taxonomy" id="2126984"/>
    <lineage>
        <taxon>Viruses</taxon>
        <taxon>Varidnaviria</taxon>
        <taxon>Bamfordvirae</taxon>
        <taxon>Nucleocytoviricota</taxon>
        <taxon>Megaviricetes</taxon>
        <taxon>Imitervirales</taxon>
        <taxon>Mimiviridae</taxon>
        <taxon>Megamimivirinae</taxon>
        <taxon>Tupanvirus</taxon>
        <taxon>Tupanvirus altamarinense</taxon>
    </lineage>
</organism>
<evidence type="ECO:0000313" key="1">
    <source>
        <dbReference type="EMBL" id="QKU34475.1"/>
    </source>
</evidence>
<reference evidence="1" key="1">
    <citation type="submission" date="2017-06" db="EMBL/GenBank/DDBJ databases">
        <authorList>
            <person name="Assis F.L."/>
            <person name="Abrahao J.S."/>
            <person name="Silva L."/>
            <person name="Khalil J.B."/>
            <person name="Rodrigues R."/>
            <person name="Silva L.S."/>
            <person name="Boratto P."/>
            <person name="Andrade M."/>
            <person name="Kroon E.G."/>
            <person name="Ribeiro B."/>
            <person name="Bergier I."/>
            <person name="Seligmann H."/>
            <person name="Ghigo E."/>
            <person name="Colson P."/>
            <person name="Levasseur A."/>
            <person name="Raoult D."/>
            <person name="Scola B.L."/>
        </authorList>
    </citation>
    <scope>NUCLEOTIDE SEQUENCE</scope>
    <source>
        <strain evidence="1">Deep ocean</strain>
    </source>
</reference>
<dbReference type="KEGG" id="vg:80517799"/>
<dbReference type="GeneID" id="80517799"/>